<name>A0A1B8U547_9FLAO</name>
<evidence type="ECO:0000313" key="6">
    <source>
        <dbReference type="EMBL" id="OBY66977.1"/>
    </source>
</evidence>
<dbReference type="InterPro" id="IPR029063">
    <property type="entry name" value="SAM-dependent_MTases_sf"/>
</dbReference>
<reference evidence="7" key="1">
    <citation type="submission" date="2016-02" db="EMBL/GenBank/DDBJ databases">
        <title>Paenibacillus sp. LPB0068, isolated from Crassostrea gigas.</title>
        <authorList>
            <person name="Shin S.-K."/>
            <person name="Yi H."/>
        </authorList>
    </citation>
    <scope>NUCLEOTIDE SEQUENCE [LARGE SCALE GENOMIC DNA]</scope>
    <source>
        <strain evidence="7">KCTC 23969</strain>
    </source>
</reference>
<dbReference type="EMBL" id="LSFL01000009">
    <property type="protein sequence ID" value="OBY66977.1"/>
    <property type="molecule type" value="Genomic_DNA"/>
</dbReference>
<evidence type="ECO:0000256" key="3">
    <source>
        <dbReference type="ARBA" id="ARBA00022679"/>
    </source>
</evidence>
<dbReference type="STRING" id="996801.BW723_15835"/>
<proteinExistence type="predicted"/>
<dbReference type="Proteomes" id="UP000092612">
    <property type="component" value="Unassembled WGS sequence"/>
</dbReference>
<keyword evidence="3" id="KW-0808">Transferase</keyword>
<evidence type="ECO:0000256" key="1">
    <source>
        <dbReference type="ARBA" id="ARBA00011900"/>
    </source>
</evidence>
<dbReference type="GO" id="GO:0009007">
    <property type="term" value="F:site-specific DNA-methyltransferase (adenine-specific) activity"/>
    <property type="evidence" value="ECO:0007669"/>
    <property type="project" value="UniProtKB-EC"/>
</dbReference>
<comment type="catalytic activity">
    <reaction evidence="5">
        <text>a 2'-deoxyadenosine in DNA + S-adenosyl-L-methionine = an N(6)-methyl-2'-deoxyadenosine in DNA + S-adenosyl-L-homocysteine + H(+)</text>
        <dbReference type="Rhea" id="RHEA:15197"/>
        <dbReference type="Rhea" id="RHEA-COMP:12418"/>
        <dbReference type="Rhea" id="RHEA-COMP:12419"/>
        <dbReference type="ChEBI" id="CHEBI:15378"/>
        <dbReference type="ChEBI" id="CHEBI:57856"/>
        <dbReference type="ChEBI" id="CHEBI:59789"/>
        <dbReference type="ChEBI" id="CHEBI:90615"/>
        <dbReference type="ChEBI" id="CHEBI:90616"/>
        <dbReference type="EC" id="2.1.1.72"/>
    </reaction>
</comment>
<keyword evidence="7" id="KW-1185">Reference proteome</keyword>
<dbReference type="AlphaFoldDB" id="A0A1B8U547"/>
<dbReference type="RefSeq" id="WP_068357847.1">
    <property type="nucleotide sequence ID" value="NZ_CP019337.1"/>
</dbReference>
<evidence type="ECO:0000256" key="5">
    <source>
        <dbReference type="ARBA" id="ARBA00047942"/>
    </source>
</evidence>
<gene>
    <name evidence="6" type="ORF">LPB301_03950</name>
</gene>
<dbReference type="GO" id="GO:0032259">
    <property type="term" value="P:methylation"/>
    <property type="evidence" value="ECO:0007669"/>
    <property type="project" value="UniProtKB-KW"/>
</dbReference>
<protein>
    <recommendedName>
        <fullName evidence="1">site-specific DNA-methyltransferase (adenine-specific)</fullName>
        <ecNumber evidence="1">2.1.1.72</ecNumber>
    </recommendedName>
</protein>
<keyword evidence="2" id="KW-0489">Methyltransferase</keyword>
<evidence type="ECO:0000256" key="4">
    <source>
        <dbReference type="ARBA" id="ARBA00022691"/>
    </source>
</evidence>
<dbReference type="SUPFAM" id="SSF53335">
    <property type="entry name" value="S-adenosyl-L-methionine-dependent methyltransferases"/>
    <property type="match status" value="1"/>
</dbReference>
<organism evidence="6 7">
    <name type="scientific">Polaribacter reichenbachii</name>
    <dbReference type="NCBI Taxonomy" id="996801"/>
    <lineage>
        <taxon>Bacteria</taxon>
        <taxon>Pseudomonadati</taxon>
        <taxon>Bacteroidota</taxon>
        <taxon>Flavobacteriia</taxon>
        <taxon>Flavobacteriales</taxon>
        <taxon>Flavobacteriaceae</taxon>
    </lineage>
</organism>
<dbReference type="OrthoDB" id="9805629at2"/>
<evidence type="ECO:0000256" key="2">
    <source>
        <dbReference type="ARBA" id="ARBA00022603"/>
    </source>
</evidence>
<dbReference type="KEGG" id="prn:BW723_15835"/>
<comment type="caution">
    <text evidence="6">The sequence shown here is derived from an EMBL/GenBank/DDBJ whole genome shotgun (WGS) entry which is preliminary data.</text>
</comment>
<dbReference type="EC" id="2.1.1.72" evidence="1"/>
<sequence>MEQLEINQISALAKPMQYLGAKNRVIDLILSESEKYIETGYVLDLFSGSSIVSQAYSNIGKNVISNDVQKFSGIISKTFLKIDFEPSFLNFPLDVLFKNSDNKYFGIYKDWIKKEENYLQKGDTKSLLNLYKNFPLIWNGKKNNSDEINSIFSKMTIHLNKPAFNIAPLFTTIYAGTYFGIKQSIQIDNHRSRLEELLNNNEINSWQYNLILTSLISVISQIVNSAGKHFAQPIKFENILKNDLLESRLYKNRLIDIDTALLENITSNIALIKNNILPTNNIVLSKTMESVISDINELPNIDLIYADPPYTAQQYSRFYHIPEILIEYKIPELQIHRDKVTTGLYPSDKFKSRFCSMIKAPEAFSDLLKLTKKTKSTLLLSYSKSLSEDNGNKRMITIEQLEKLKEKIIPNYQMQVVELDLKYKQLNNQDAINQKTESIEVLIVFSKNNINQ</sequence>
<dbReference type="Pfam" id="PF02086">
    <property type="entry name" value="MethyltransfD12"/>
    <property type="match status" value="1"/>
</dbReference>
<dbReference type="InterPro" id="IPR002052">
    <property type="entry name" value="DNA_methylase_N6_adenine_CS"/>
</dbReference>
<dbReference type="InterPro" id="IPR012327">
    <property type="entry name" value="MeTrfase_D12"/>
</dbReference>
<evidence type="ECO:0000313" key="7">
    <source>
        <dbReference type="Proteomes" id="UP000092612"/>
    </source>
</evidence>
<dbReference type="PROSITE" id="PS00092">
    <property type="entry name" value="N6_MTASE"/>
    <property type="match status" value="1"/>
</dbReference>
<accession>A0A1B8U547</accession>
<keyword evidence="4" id="KW-0949">S-adenosyl-L-methionine</keyword>
<dbReference type="GO" id="GO:0003676">
    <property type="term" value="F:nucleic acid binding"/>
    <property type="evidence" value="ECO:0007669"/>
    <property type="project" value="InterPro"/>
</dbReference>
<dbReference type="GO" id="GO:0009307">
    <property type="term" value="P:DNA restriction-modification system"/>
    <property type="evidence" value="ECO:0007669"/>
    <property type="project" value="InterPro"/>
</dbReference>